<evidence type="ECO:0000259" key="3">
    <source>
        <dbReference type="Pfam" id="PF01558"/>
    </source>
</evidence>
<gene>
    <name evidence="4" type="ORF">B1B_18129</name>
</gene>
<accession>T0Y8G7</accession>
<dbReference type="Pfam" id="PF01558">
    <property type="entry name" value="POR"/>
    <property type="match status" value="1"/>
</dbReference>
<proteinExistence type="predicted"/>
<reference evidence="4" key="2">
    <citation type="journal article" date="2014" name="ISME J.">
        <title>Microbial stratification in low pH oxic and suboxic macroscopic growths along an acid mine drainage.</title>
        <authorList>
            <person name="Mendez-Garcia C."/>
            <person name="Mesa V."/>
            <person name="Sprenger R.R."/>
            <person name="Richter M."/>
            <person name="Diez M.S."/>
            <person name="Solano J."/>
            <person name="Bargiela R."/>
            <person name="Golyshina O.V."/>
            <person name="Manteca A."/>
            <person name="Ramos J.L."/>
            <person name="Gallego J.R."/>
            <person name="Llorente I."/>
            <person name="Martins Dos Santos V.A."/>
            <person name="Jensen O.N."/>
            <person name="Pelaez A.I."/>
            <person name="Sanchez J."/>
            <person name="Ferrer M."/>
        </authorList>
    </citation>
    <scope>NUCLEOTIDE SEQUENCE</scope>
</reference>
<dbReference type="SUPFAM" id="SSF53323">
    <property type="entry name" value="Pyruvate-ferredoxin oxidoreductase, PFOR, domain III"/>
    <property type="match status" value="1"/>
</dbReference>
<dbReference type="InterPro" id="IPR002869">
    <property type="entry name" value="Pyrv_flavodox_OxRed_cen"/>
</dbReference>
<dbReference type="AlphaFoldDB" id="T0Y8G7"/>
<feature type="compositionally biased region" description="Pro residues" evidence="2">
    <location>
        <begin position="286"/>
        <end position="296"/>
    </location>
</feature>
<organism evidence="4">
    <name type="scientific">mine drainage metagenome</name>
    <dbReference type="NCBI Taxonomy" id="410659"/>
    <lineage>
        <taxon>unclassified sequences</taxon>
        <taxon>metagenomes</taxon>
        <taxon>ecological metagenomes</taxon>
    </lineage>
</organism>
<comment type="caution">
    <text evidence="4">The sequence shown here is derived from an EMBL/GenBank/DDBJ whole genome shotgun (WGS) entry which is preliminary data.</text>
</comment>
<evidence type="ECO:0000256" key="2">
    <source>
        <dbReference type="SAM" id="MobiDB-lite"/>
    </source>
</evidence>
<sequence length="296" mass="32624">MKPIEAVNDFVVKFANVNGSGSASANELFAKSILRMGVPVSPRNIFPSNIQGLPTWYEVRVTEAGHLGRRGGVDLMVAMNPQTWDADLAEIEPGGYLFYDSTRPLPASKFRADVSVISMPLTEICNRTYDDPRQRQLFKNIMYVGALAALLHIDLGVIEALIAQQYKSKEKLLDANVHALHLGHDYATQHLPAIGLGVRRRRRGRSHLHRWQQRRGAGLRVRRRQRLRVVSDHALVVAGGSLSRSTARSCASIPTPAETATPSCRPRTRSPRSAWWSAPDGTAHAPSPPPPVPASR</sequence>
<name>T0Y8G7_9ZZZZ</name>
<keyword evidence="1" id="KW-0560">Oxidoreductase</keyword>
<dbReference type="Gene3D" id="3.40.920.10">
    <property type="entry name" value="Pyruvate-ferredoxin oxidoreductase, PFOR, domain III"/>
    <property type="match status" value="1"/>
</dbReference>
<evidence type="ECO:0000313" key="4">
    <source>
        <dbReference type="EMBL" id="EQD31451.1"/>
    </source>
</evidence>
<feature type="domain" description="Pyruvate/ketoisovalerate oxidoreductase catalytic" evidence="3">
    <location>
        <begin position="19"/>
        <end position="184"/>
    </location>
</feature>
<feature type="region of interest" description="Disordered" evidence="2">
    <location>
        <begin position="247"/>
        <end position="296"/>
    </location>
</feature>
<protein>
    <submittedName>
        <fullName evidence="4">Pyruvate flavodoxin/ferredoxin oxidoreductase domain-containing protein</fullName>
    </submittedName>
</protein>
<dbReference type="EMBL" id="AUZY01012123">
    <property type="protein sequence ID" value="EQD31451.1"/>
    <property type="molecule type" value="Genomic_DNA"/>
</dbReference>
<dbReference type="GO" id="GO:0016903">
    <property type="term" value="F:oxidoreductase activity, acting on the aldehyde or oxo group of donors"/>
    <property type="evidence" value="ECO:0007669"/>
    <property type="project" value="InterPro"/>
</dbReference>
<evidence type="ECO:0000256" key="1">
    <source>
        <dbReference type="ARBA" id="ARBA00023002"/>
    </source>
</evidence>
<reference evidence="4" key="1">
    <citation type="submission" date="2013-08" db="EMBL/GenBank/DDBJ databases">
        <authorList>
            <person name="Mendez C."/>
            <person name="Richter M."/>
            <person name="Ferrer M."/>
            <person name="Sanchez J."/>
        </authorList>
    </citation>
    <scope>NUCLEOTIDE SEQUENCE</scope>
</reference>
<dbReference type="InterPro" id="IPR019752">
    <property type="entry name" value="Pyrv/ketoisovalerate_OxRed_cat"/>
</dbReference>
<keyword evidence="4" id="KW-0670">Pyruvate</keyword>